<keyword evidence="2" id="KW-1185">Reference proteome</keyword>
<organism evidence="1 2">
    <name type="scientific">Elysia marginata</name>
    <dbReference type="NCBI Taxonomy" id="1093978"/>
    <lineage>
        <taxon>Eukaryota</taxon>
        <taxon>Metazoa</taxon>
        <taxon>Spiralia</taxon>
        <taxon>Lophotrochozoa</taxon>
        <taxon>Mollusca</taxon>
        <taxon>Gastropoda</taxon>
        <taxon>Heterobranchia</taxon>
        <taxon>Euthyneura</taxon>
        <taxon>Panpulmonata</taxon>
        <taxon>Sacoglossa</taxon>
        <taxon>Placobranchoidea</taxon>
        <taxon>Plakobranchidae</taxon>
        <taxon>Elysia</taxon>
    </lineage>
</organism>
<evidence type="ECO:0000313" key="1">
    <source>
        <dbReference type="EMBL" id="GFR94751.1"/>
    </source>
</evidence>
<reference evidence="1 2" key="1">
    <citation type="journal article" date="2021" name="Elife">
        <title>Chloroplast acquisition without the gene transfer in kleptoplastic sea slugs, Plakobranchus ocellatus.</title>
        <authorList>
            <person name="Maeda T."/>
            <person name="Takahashi S."/>
            <person name="Yoshida T."/>
            <person name="Shimamura S."/>
            <person name="Takaki Y."/>
            <person name="Nagai Y."/>
            <person name="Toyoda A."/>
            <person name="Suzuki Y."/>
            <person name="Arimoto A."/>
            <person name="Ishii H."/>
            <person name="Satoh N."/>
            <person name="Nishiyama T."/>
            <person name="Hasebe M."/>
            <person name="Maruyama T."/>
            <person name="Minagawa J."/>
            <person name="Obokata J."/>
            <person name="Shigenobu S."/>
        </authorList>
    </citation>
    <scope>NUCLEOTIDE SEQUENCE [LARGE SCALE GENOMIC DNA]</scope>
</reference>
<gene>
    <name evidence="1" type="ORF">ElyMa_002675400</name>
</gene>
<sequence>MVTEESSSLFLSAPITRIEMENGKAAGIDGIYPDMITHLGQHAIDRLAAAMTTILDKGDCPKYGIMPELSLSSKQGSQQMKHLATDIHHCSAVL</sequence>
<proteinExistence type="predicted"/>
<dbReference type="Proteomes" id="UP000762676">
    <property type="component" value="Unassembled WGS sequence"/>
</dbReference>
<dbReference type="AlphaFoldDB" id="A0AAV4HAI5"/>
<comment type="caution">
    <text evidence="1">The sequence shown here is derived from an EMBL/GenBank/DDBJ whole genome shotgun (WGS) entry which is preliminary data.</text>
</comment>
<dbReference type="EMBL" id="BMAT01005522">
    <property type="protein sequence ID" value="GFR94751.1"/>
    <property type="molecule type" value="Genomic_DNA"/>
</dbReference>
<name>A0AAV4HAI5_9GAST</name>
<protein>
    <submittedName>
        <fullName evidence="1">Uncharacterized protein</fullName>
    </submittedName>
</protein>
<accession>A0AAV4HAI5</accession>
<evidence type="ECO:0000313" key="2">
    <source>
        <dbReference type="Proteomes" id="UP000762676"/>
    </source>
</evidence>